<keyword evidence="3" id="KW-0560">Oxidoreductase</keyword>
<dbReference type="Pfam" id="PF10414">
    <property type="entry name" value="CysG_dimeriser"/>
    <property type="match status" value="1"/>
</dbReference>
<reference evidence="9" key="1">
    <citation type="journal article" date="2019" name="Int. J. Syst. Evol. Microbiol.">
        <title>The Global Catalogue of Microorganisms (GCM) 10K type strain sequencing project: providing services to taxonomists for standard genome sequencing and annotation.</title>
        <authorList>
            <consortium name="The Broad Institute Genomics Platform"/>
            <consortium name="The Broad Institute Genome Sequencing Center for Infectious Disease"/>
            <person name="Wu L."/>
            <person name="Ma J."/>
        </authorList>
    </citation>
    <scope>NUCLEOTIDE SEQUENCE [LARGE SCALE GENOMIC DNA]</scope>
    <source>
        <strain evidence="9">CCUG 52537</strain>
    </source>
</reference>
<dbReference type="EC" id="1.3.1.76" evidence="2"/>
<keyword evidence="5" id="KW-0627">Porphyrin biosynthesis</keyword>
<protein>
    <recommendedName>
        <fullName evidence="2">precorrin-2 dehydrogenase</fullName>
        <ecNumber evidence="2">1.3.1.76</ecNumber>
    </recommendedName>
</protein>
<dbReference type="NCBIfam" id="TIGR01470">
    <property type="entry name" value="cysG_Nterm"/>
    <property type="match status" value="1"/>
</dbReference>
<keyword evidence="4" id="KW-0520">NAD</keyword>
<dbReference type="InterPro" id="IPR036291">
    <property type="entry name" value="NAD(P)-bd_dom_sf"/>
</dbReference>
<sequence length="258" mass="27600">MAFLPPMDQLPVFLNLRGMSVLLVGEGEAAEAKRRLIENAGGLITDDPDTARIAFIAAEASPADVAVLHAQGLLVNVVDRPDLCDFTVPAIVDRSPVLVAIGTGGASATLAKALRERLEALLPASLGALARSIRAARERVTDARPTASGRRRFWDRLLAPGATLDPLHEVSDTAARIDAALALSDTDVAERHEIVLVSDDPDDLTLRQLRLLSRADTIVQGEDIPAAVLDRARRDAVRMRDDSGAPRPGLTIILRRPS</sequence>
<dbReference type="InterPro" id="IPR028161">
    <property type="entry name" value="Met8-like"/>
</dbReference>
<dbReference type="InterPro" id="IPR006367">
    <property type="entry name" value="Sirohaem_synthase_N"/>
</dbReference>
<dbReference type="Proteomes" id="UP001597124">
    <property type="component" value="Unassembled WGS sequence"/>
</dbReference>
<evidence type="ECO:0000256" key="4">
    <source>
        <dbReference type="ARBA" id="ARBA00023027"/>
    </source>
</evidence>
<evidence type="ECO:0000313" key="8">
    <source>
        <dbReference type="EMBL" id="MFD0847426.1"/>
    </source>
</evidence>
<feature type="domain" description="Sirohaem synthase dimerisation" evidence="7">
    <location>
        <begin position="125"/>
        <end position="158"/>
    </location>
</feature>
<proteinExistence type="predicted"/>
<keyword evidence="9" id="KW-1185">Reference proteome</keyword>
<dbReference type="SUPFAM" id="SSF75615">
    <property type="entry name" value="Siroheme synthase middle domains-like"/>
    <property type="match status" value="1"/>
</dbReference>
<evidence type="ECO:0000256" key="3">
    <source>
        <dbReference type="ARBA" id="ARBA00023002"/>
    </source>
</evidence>
<comment type="catalytic activity">
    <reaction evidence="6">
        <text>precorrin-2 + NAD(+) = sirohydrochlorin + NADH + 2 H(+)</text>
        <dbReference type="Rhea" id="RHEA:15613"/>
        <dbReference type="ChEBI" id="CHEBI:15378"/>
        <dbReference type="ChEBI" id="CHEBI:57540"/>
        <dbReference type="ChEBI" id="CHEBI:57945"/>
        <dbReference type="ChEBI" id="CHEBI:58351"/>
        <dbReference type="ChEBI" id="CHEBI:58827"/>
        <dbReference type="EC" id="1.3.1.76"/>
    </reaction>
</comment>
<dbReference type="InterPro" id="IPR019478">
    <property type="entry name" value="Sirohaem_synthase_dimer_dom"/>
</dbReference>
<dbReference type="Gene3D" id="3.30.160.110">
    <property type="entry name" value="Siroheme synthase, domain 2"/>
    <property type="match status" value="1"/>
</dbReference>
<comment type="pathway">
    <text evidence="1">Porphyrin-containing compound metabolism; siroheme biosynthesis; sirohydrochlorin from precorrin-2: step 1/1.</text>
</comment>
<dbReference type="EMBL" id="JBHTIK010000002">
    <property type="protein sequence ID" value="MFD0847426.1"/>
    <property type="molecule type" value="Genomic_DNA"/>
</dbReference>
<evidence type="ECO:0000256" key="5">
    <source>
        <dbReference type="ARBA" id="ARBA00023244"/>
    </source>
</evidence>
<accession>A0ABW3C161</accession>
<name>A0ABW3C161_SPHXN</name>
<dbReference type="InterPro" id="IPR037115">
    <property type="entry name" value="Sirohaem_synt_dimer_dom_sf"/>
</dbReference>
<dbReference type="PANTHER" id="PTHR35330">
    <property type="entry name" value="SIROHEME BIOSYNTHESIS PROTEIN MET8"/>
    <property type="match status" value="1"/>
</dbReference>
<evidence type="ECO:0000256" key="1">
    <source>
        <dbReference type="ARBA" id="ARBA00005010"/>
    </source>
</evidence>
<organism evidence="8 9">
    <name type="scientific">Sphingosinicella xenopeptidilytica</name>
    <dbReference type="NCBI Taxonomy" id="364098"/>
    <lineage>
        <taxon>Bacteria</taxon>
        <taxon>Pseudomonadati</taxon>
        <taxon>Pseudomonadota</taxon>
        <taxon>Alphaproteobacteria</taxon>
        <taxon>Sphingomonadales</taxon>
        <taxon>Sphingosinicellaceae</taxon>
        <taxon>Sphingosinicella</taxon>
    </lineage>
</organism>
<dbReference type="SUPFAM" id="SSF51735">
    <property type="entry name" value="NAD(P)-binding Rossmann-fold domains"/>
    <property type="match status" value="1"/>
</dbReference>
<dbReference type="PANTHER" id="PTHR35330:SF1">
    <property type="entry name" value="SIROHEME BIOSYNTHESIS PROTEIN MET8"/>
    <property type="match status" value="1"/>
</dbReference>
<evidence type="ECO:0000313" key="9">
    <source>
        <dbReference type="Proteomes" id="UP001597124"/>
    </source>
</evidence>
<dbReference type="Gene3D" id="1.10.8.210">
    <property type="entry name" value="Sirohaem synthase, dimerisation domain"/>
    <property type="match status" value="1"/>
</dbReference>
<comment type="caution">
    <text evidence="8">The sequence shown here is derived from an EMBL/GenBank/DDBJ whole genome shotgun (WGS) entry which is preliminary data.</text>
</comment>
<evidence type="ECO:0000256" key="2">
    <source>
        <dbReference type="ARBA" id="ARBA00012400"/>
    </source>
</evidence>
<evidence type="ECO:0000256" key="6">
    <source>
        <dbReference type="ARBA" id="ARBA00047561"/>
    </source>
</evidence>
<gene>
    <name evidence="8" type="ORF">ACFQ00_03760</name>
</gene>
<evidence type="ECO:0000259" key="7">
    <source>
        <dbReference type="Pfam" id="PF10414"/>
    </source>
</evidence>